<dbReference type="Pfam" id="PF07703">
    <property type="entry name" value="A2M_BRD"/>
    <property type="match status" value="1"/>
</dbReference>
<dbReference type="InterPro" id="IPR001599">
    <property type="entry name" value="Macroglobln_a2"/>
</dbReference>
<dbReference type="Pfam" id="PF00207">
    <property type="entry name" value="A2M"/>
    <property type="match status" value="1"/>
</dbReference>
<dbReference type="InterPro" id="IPR051802">
    <property type="entry name" value="YfhM-like"/>
</dbReference>
<dbReference type="SMART" id="SM01359">
    <property type="entry name" value="A2M_N_2"/>
    <property type="match status" value="1"/>
</dbReference>
<dbReference type="RefSeq" id="WP_043682330.1">
    <property type="nucleotide sequence ID" value="NZ_HG916765.1"/>
</dbReference>
<evidence type="ECO:0000259" key="5">
    <source>
        <dbReference type="SMART" id="SM01360"/>
    </source>
</evidence>
<dbReference type="InterPro" id="IPR002890">
    <property type="entry name" value="MG2"/>
</dbReference>
<dbReference type="STRING" id="1437824.BN940_09416"/>
<dbReference type="InterPro" id="IPR011625">
    <property type="entry name" value="A2M_N_BRD"/>
</dbReference>
<evidence type="ECO:0000313" key="6">
    <source>
        <dbReference type="EMBL" id="CDM24343.1"/>
    </source>
</evidence>
<dbReference type="eggNOG" id="COG2373">
    <property type="taxonomic scope" value="Bacteria"/>
</dbReference>
<dbReference type="PANTHER" id="PTHR40094">
    <property type="entry name" value="ALPHA-2-MACROGLOBULIN HOMOLOG"/>
    <property type="match status" value="1"/>
</dbReference>
<dbReference type="InterPro" id="IPR041246">
    <property type="entry name" value="Bact_MG10"/>
</dbReference>
<keyword evidence="3" id="KW-0732">Signal</keyword>
<dbReference type="GO" id="GO:0004866">
    <property type="term" value="F:endopeptidase inhibitor activity"/>
    <property type="evidence" value="ECO:0007669"/>
    <property type="project" value="InterPro"/>
</dbReference>
<dbReference type="OrthoDB" id="9767116at2"/>
<dbReference type="PATRIC" id="fig|1437824.5.peg.1860"/>
<feature type="domain" description="Alpha-2-macroglobulin bait region" evidence="4">
    <location>
        <begin position="1057"/>
        <end position="1240"/>
    </location>
</feature>
<dbReference type="Pfam" id="PF17973">
    <property type="entry name" value="bMG10"/>
    <property type="match status" value="1"/>
</dbReference>
<evidence type="ECO:0000256" key="1">
    <source>
        <dbReference type="ARBA" id="ARBA00010556"/>
    </source>
</evidence>
<dbReference type="Proteomes" id="UP000019805">
    <property type="component" value="Chromosome"/>
</dbReference>
<accession>W8WX62</accession>
<dbReference type="PANTHER" id="PTHR40094:SF1">
    <property type="entry name" value="UBIQUITIN DOMAIN-CONTAINING PROTEIN"/>
    <property type="match status" value="1"/>
</dbReference>
<dbReference type="KEGG" id="cdn:BN940_09416"/>
<protein>
    <submittedName>
        <fullName evidence="6">Large extracellular alpha-helical protein</fullName>
    </submittedName>
</protein>
<gene>
    <name evidence="6" type="ORF">BN940_09416</name>
</gene>
<comment type="similarity">
    <text evidence="1">Belongs to the protease inhibitor I39 (alpha-2-macroglobulin) family. Bacterial alpha-2-macroglobulin subfamily.</text>
</comment>
<evidence type="ECO:0000259" key="4">
    <source>
        <dbReference type="SMART" id="SM01359"/>
    </source>
</evidence>
<name>W8WX62_CASD6</name>
<dbReference type="HOGENOM" id="CLU_233129_0_0_4"/>
<organism evidence="6 7">
    <name type="scientific">Castellaniella defragrans (strain DSM 12143 / CCUG 39792 / 65Phen)</name>
    <name type="common">Alcaligenes defragrans</name>
    <dbReference type="NCBI Taxonomy" id="1437824"/>
    <lineage>
        <taxon>Bacteria</taxon>
        <taxon>Pseudomonadati</taxon>
        <taxon>Pseudomonadota</taxon>
        <taxon>Betaproteobacteria</taxon>
        <taxon>Burkholderiales</taxon>
        <taxon>Alcaligenaceae</taxon>
        <taxon>Castellaniella</taxon>
    </lineage>
</organism>
<feature type="region of interest" description="Disordered" evidence="2">
    <location>
        <begin position="839"/>
        <end position="863"/>
    </location>
</feature>
<dbReference type="InterPro" id="IPR008930">
    <property type="entry name" value="Terpenoid_cyclase/PrenylTrfase"/>
</dbReference>
<dbReference type="Pfam" id="PF01835">
    <property type="entry name" value="MG2"/>
    <property type="match status" value="1"/>
</dbReference>
<evidence type="ECO:0000256" key="2">
    <source>
        <dbReference type="SAM" id="MobiDB-lite"/>
    </source>
</evidence>
<dbReference type="Gene3D" id="1.50.10.20">
    <property type="match status" value="1"/>
</dbReference>
<keyword evidence="7" id="KW-1185">Reference proteome</keyword>
<dbReference type="InterPro" id="IPR021868">
    <property type="entry name" value="Alpha_2_Macroglob_MG3"/>
</dbReference>
<dbReference type="Pfam" id="PF11974">
    <property type="entry name" value="bMG3"/>
    <property type="match status" value="1"/>
</dbReference>
<feature type="chain" id="PRO_5004917453" evidence="3">
    <location>
        <begin position="24"/>
        <end position="1991"/>
    </location>
</feature>
<sequence>MRHLLSRIALAALILCGSASASALSVTRFSPEGMMARIARVQADFDAPAVALGDDGAADPFLIACDDDAVKGAGRWTDPQHWIYVFDKPFAGAVSCQAKPNPDFRDLQGRPLAGDTRRFATGGPRARLVRPWDRTIAEDQVFVLRFNAAPDTQSLLQHSHCEVEGLGEAVPVRLVTGVDRARILKAVAGYGETDAWDDARLLQCKRLLPSKARVRLVVAPGVRSVEQAGRPGVPSTAGLAEDFEVRTAFNAVMSCTRTNAQAPCSPLFPILVAFSRPVPRELASRVALNGTQEPRVARQFGPDDNEPSGDAVETLQFDPPFQERSTLTLTLPETLRDDMGMPLANADRFPLAITMDAMPPLAKFASGTFGIVERFAEGAPGQDRPALAPLALRRVEPQLQTRELVLSAGQARDQVITDDVQALQWYARVRNLQEGSLTAGQFADRLALRPPREAREGEPLIDVRARSVFGPKDEVRTLALPGVRDAEGQDIEMVGIPLAEPGLHVLEVASPRLGAALLKREGAAADEQVMHVRSAVLVTNLAVHLKAGRDDTLVWVTTLDQGRPVAGARVAVLDCDGRRLLDGQTDAQGIWHADTPVPTDRYCEGVEQSGVFVTARIPADHPQAHGQADFSFAWSNWDRGIEPWRFNVPVSRSRDPDLVAHAVLDRTLLRVGETVSMKLFLRRLSRAGVENLPADRLPAQVRLTHDGSGDAQTLALHWQTSPSGGQYALVDYTIPRKAHLGSYSIELQPVTDQPDDEWAPWLHAGEFRVESFKLPLLTGSLKITGGEAQAAGPLVAPPSVRADLQLSWISGGPARDLPATLSAVARPLTPDFAGYGDFSFGMEPSAEGDDAQSGDPESGGPAAAGLRRLILDRRPLRLDGQGGARVDLTDLPHPAEPQSWLFEASFADPAGEIQTLAQTARVWPADVVVGLRTGRWMSRGEKSSVTLLALDTAGRPQAGVPVQLDGRVRTTYSTRKRLVGGFYAYDSHERVASLGTLCQGNTDAKGMLECPVSLDRDGRIELSAQARDAQSRVSRASTSIWVWGGEAWFGEGNDDRIDVIPAKADYKPGETAEFTVRMPFRQARALVAVEREGVLETHVVELDGDEPVVRLPVQAGWGPNVYVSVLVVRGRIRQVPWTSFFEWGWRHPLDWMQARAARSDAAPEPAGLVDLAKPAFRFGLAGIRVQSEADRLQVKVEADRDAYQVRQHAKVRIQATLPDGTPAAGAGVAFAAVDEALLELRDNASWDLLGAMRVERDYGVETATGQGEVVGRRHYGRKAVAAGGGGGFNATRELFDTRLLWRGDLTLDAQGQATLEVPLNDSLTRFRLVAVVDQGQGMFGTGFTDIVSTQDLQVVSGLPLVAREGDRYEARATVRNRTARPMTLALSAAVAAADGVEQALPEQALQLEPGAAQTVAWPVTAPMLSGRSETEALKWRFEARTIEGEAAADRIVVTQTLLPAVPVTVRQATLLRIADGVPQRVPVDASARALADASGLPRGGVRVSLQSSLAGSLPGVRAWLEAYPYTCVEQLSAKALGRRDPAAWQALMKRLPDYQTESGLLSYFPGGRGSVVLTAHLLELAARAQVPAYDLPAGTRERMLAALQDYVFGRLTEDGWAPVQDDFWRKLIAVDALALAGAWQPGMLDSFALAVDDWPTAAVVTWLSILRHVPELDDRDALSAQAEAVLRARLARRGTSLALADETANSGWWLMSNAATAQARLLMTVLDRPGWRADLPRLLTGLLAMQRDGAWSTTAANALGTLAVDQFARATETHAGEGAVRVALPPGEPAVLAWADMPQADGIRRQTLDLPWPPARKGALEIAQQGRGGGWATVAARAAVPQTQAVDAGLRVERTVTPVFKAQAGRWSVGDVYRVRLRVQVREALVWSVISDPVPAGASILGGGLGRDSSLAAAGENQEDWWNRPSFAERDAGVFRAYYEVMEPGERTLEYTVRLNVPGDYQLPPTRAEALYQPDVFGSAPNAPLRVAPQP</sequence>
<dbReference type="SMART" id="SM01360">
    <property type="entry name" value="A2M"/>
    <property type="match status" value="1"/>
</dbReference>
<evidence type="ECO:0000256" key="3">
    <source>
        <dbReference type="SAM" id="SignalP"/>
    </source>
</evidence>
<feature type="domain" description="Alpha-2-macroglobulin" evidence="5">
    <location>
        <begin position="1298"/>
        <end position="1388"/>
    </location>
</feature>
<reference evidence="6 7" key="1">
    <citation type="journal article" date="2014" name="BMC Microbiol.">
        <title>The oxygen-independent metabolism of cyclic monoterpenes in Castellaniella defragrans 65Phen.</title>
        <authorList>
            <person name="Petasch J."/>
            <person name="Disch E.M."/>
            <person name="Markert S."/>
            <person name="Becher D."/>
            <person name="Schweder T."/>
            <person name="Huttel B."/>
            <person name="Reinhardt R."/>
            <person name="Harder J."/>
        </authorList>
    </citation>
    <scope>NUCLEOTIDE SEQUENCE [LARGE SCALE GENOMIC DNA]</scope>
    <source>
        <strain evidence="6">65Phen</strain>
    </source>
</reference>
<proteinExistence type="inferred from homology"/>
<feature type="signal peptide" evidence="3">
    <location>
        <begin position="1"/>
        <end position="23"/>
    </location>
</feature>
<dbReference type="EMBL" id="HG916765">
    <property type="protein sequence ID" value="CDM24343.1"/>
    <property type="molecule type" value="Genomic_DNA"/>
</dbReference>
<evidence type="ECO:0000313" key="7">
    <source>
        <dbReference type="Proteomes" id="UP000019805"/>
    </source>
</evidence>
<dbReference type="SUPFAM" id="SSF48239">
    <property type="entry name" value="Terpenoid cyclases/Protein prenyltransferases"/>
    <property type="match status" value="1"/>
</dbReference>